<dbReference type="InterPro" id="IPR020806">
    <property type="entry name" value="PKS_PP-bd"/>
</dbReference>
<dbReference type="InterPro" id="IPR023213">
    <property type="entry name" value="CAT-like_dom_sf"/>
</dbReference>
<dbReference type="InterPro" id="IPR010071">
    <property type="entry name" value="AA_adenyl_dom"/>
</dbReference>
<dbReference type="SUPFAM" id="SSF47336">
    <property type="entry name" value="ACP-like"/>
    <property type="match status" value="2"/>
</dbReference>
<gene>
    <name evidence="11" type="ORF">ORI27_19970</name>
</gene>
<feature type="domain" description="Carrier" evidence="10">
    <location>
        <begin position="1031"/>
        <end position="1107"/>
    </location>
</feature>
<evidence type="ECO:0000256" key="9">
    <source>
        <dbReference type="ARBA" id="ARBA00033440"/>
    </source>
</evidence>
<dbReference type="Pfam" id="PF00668">
    <property type="entry name" value="Condensation"/>
    <property type="match status" value="1"/>
</dbReference>
<comment type="cofactor">
    <cofactor evidence="1">
        <name>pantetheine 4'-phosphate</name>
        <dbReference type="ChEBI" id="CHEBI:47942"/>
    </cofactor>
</comment>
<evidence type="ECO:0000256" key="8">
    <source>
        <dbReference type="ARBA" id="ARBA00022737"/>
    </source>
</evidence>
<comment type="similarity">
    <text evidence="3">Belongs to the ATP-dependent AMP-binding enzyme family. MbtB subfamily.</text>
</comment>
<dbReference type="Gene3D" id="3.30.559.30">
    <property type="entry name" value="Nonribosomal peptide synthetase, condensation domain"/>
    <property type="match status" value="1"/>
</dbReference>
<evidence type="ECO:0000313" key="11">
    <source>
        <dbReference type="EMBL" id="MCX2938980.1"/>
    </source>
</evidence>
<dbReference type="Gene3D" id="3.30.300.30">
    <property type="match status" value="1"/>
</dbReference>
<dbReference type="RefSeq" id="WP_265998803.1">
    <property type="nucleotide sequence ID" value="NZ_JAPJDN010000019.1"/>
</dbReference>
<dbReference type="Pfam" id="PF13193">
    <property type="entry name" value="AMP-binding_C"/>
    <property type="match status" value="1"/>
</dbReference>
<dbReference type="Gene3D" id="3.30.559.10">
    <property type="entry name" value="Chloramphenicol acetyltransferase-like domain"/>
    <property type="match status" value="1"/>
</dbReference>
<dbReference type="SUPFAM" id="SSF52777">
    <property type="entry name" value="CoA-dependent acyltransferases"/>
    <property type="match status" value="2"/>
</dbReference>
<evidence type="ECO:0000256" key="5">
    <source>
        <dbReference type="ARBA" id="ARBA00022450"/>
    </source>
</evidence>
<dbReference type="SMART" id="SM00823">
    <property type="entry name" value="PKS_PP"/>
    <property type="match status" value="1"/>
</dbReference>
<dbReference type="InterPro" id="IPR025110">
    <property type="entry name" value="AMP-bd_C"/>
</dbReference>
<keyword evidence="5" id="KW-0596">Phosphopantetheine</keyword>
<organism evidence="11 12">
    <name type="scientific">Mycobacterium pinniadriaticum</name>
    <dbReference type="NCBI Taxonomy" id="2994102"/>
    <lineage>
        <taxon>Bacteria</taxon>
        <taxon>Bacillati</taxon>
        <taxon>Actinomycetota</taxon>
        <taxon>Actinomycetes</taxon>
        <taxon>Mycobacteriales</taxon>
        <taxon>Mycobacteriaceae</taxon>
        <taxon>Mycobacterium</taxon>
    </lineage>
</organism>
<comment type="pathway">
    <text evidence="2">Siderophore biosynthesis; mycobactin biosynthesis.</text>
</comment>
<dbReference type="InterPro" id="IPR000873">
    <property type="entry name" value="AMP-dep_synth/lig_dom"/>
</dbReference>
<dbReference type="InterPro" id="IPR057737">
    <property type="entry name" value="Condensation_MtbB-like"/>
</dbReference>
<evidence type="ECO:0000256" key="1">
    <source>
        <dbReference type="ARBA" id="ARBA00001957"/>
    </source>
</evidence>
<keyword evidence="12" id="KW-1185">Reference proteome</keyword>
<dbReference type="Pfam" id="PF00550">
    <property type="entry name" value="PP-binding"/>
    <property type="match status" value="2"/>
</dbReference>
<dbReference type="Gene3D" id="1.10.1200.10">
    <property type="entry name" value="ACP-like"/>
    <property type="match status" value="1"/>
</dbReference>
<accession>A0ABT3SJC3</accession>
<keyword evidence="6" id="KW-0597">Phosphoprotein</keyword>
<sequence length="1140" mass="123086">MITDRIAEVLGIDPADVDPDGDLIAQGLDSIRMMTLAGRWRRAGFDIDFARLAAAPSVRGWADLLAPASRPDPVPVQPEPVEGEPFGMAPMQHAMWVGRHADQQLGGVAGHLYVEFDGTAVDPERIRRAAGHLAARHPMLRVQFLPDGTQRVGNCADPLPVTVVDLRGADETTVDERLTSIRAAKSRQQLDGQVLELTLTQLPGGRTRLHVDLDMQAADAMSYRALMADLAALYRGDPLAEIGYTYQQYRQQLPPPERFDADRRWWADRVPGLPAAPALPLRPLAQQTDPHRPGRRWHWLDPATRDGLFDRARQRGVTPAMTLAASFADTVAGWSADPHFLLNVPLFGREPLHPDIDKIVGDFTSSLLLDIDLTAADTPTQRARMVQDIMHETAVHAAYPGLSVLRDLSRHRGTQVLAPVVFTSALGLGELFSSDVTTQFGTPQWMISQGPQVLLDAQVTEFDGGILLNWDVREDAFYPGVIDAMFARHIEEVRGLAHDDDAWDAPRKPLLPVHQRAAREAVTTTTIPSGRMLHDGFFATAARQPDAPAIFSNRGDVTYRELHRQALTIAAALRAAGLGDGGTVAVLGPKTAEQVPALLGIHAAGGVYLPIGADQPLERAQRILADGAVDIALVCGAELPDVPVPAMTITGVIARGGEAEFEPFTGDPDRLAYVLFTSGSTGDPKGVEVTHDAAMNTVEFITAHFGLGPDDRCLALSTLECDISVLDIFATLGTGGAIVVVDEPHRRDPDHWVRLIDTHRVSVLHFLPGWLEMLLEVAGPLPTIRVVPTGGDWVTPAMAGKLRERAPLVRFAGLGGATETAIHNTVCEVADIPAGWTAIPFGKPLPNNRCRVVTAGGADCPDWVVGELWVGGRGIARGYRGRGDLTAERFVEHDGTTWYRTGDLARFWPDGTCEFVGRADNRVKISGYRVELGEVEAALLRVPGVHGAVAATIPGRTGSPDWLVAAVALAAESLPVAELRSQLDKELPPHMVPRQIDVFDRIPYTVGGKVDRQAVRRRLAERAESAVGGRSPHGPLQTALASIVAGVLGVMRLGADDDFFGVGGDSVLATTVVARIRQWLDVSAVSVADIFATRTVEGLANRLSQLEPGGRLDEIAELYLEITDMDAAEVALALTRRSHD</sequence>
<evidence type="ECO:0000256" key="4">
    <source>
        <dbReference type="ARBA" id="ARBA00016743"/>
    </source>
</evidence>
<dbReference type="NCBIfam" id="TIGR01733">
    <property type="entry name" value="AA-adenyl-dom"/>
    <property type="match status" value="1"/>
</dbReference>
<protein>
    <recommendedName>
        <fullName evidence="4">Phenyloxazoline synthase MbtB</fullName>
    </recommendedName>
    <alternativeName>
        <fullName evidence="9">Mycobactin synthetase protein B</fullName>
    </alternativeName>
</protein>
<dbReference type="InterPro" id="IPR001242">
    <property type="entry name" value="Condensation_dom"/>
</dbReference>
<dbReference type="InterPro" id="IPR045851">
    <property type="entry name" value="AMP-bd_C_sf"/>
</dbReference>
<evidence type="ECO:0000259" key="10">
    <source>
        <dbReference type="PROSITE" id="PS50075"/>
    </source>
</evidence>
<dbReference type="InterPro" id="IPR036736">
    <property type="entry name" value="ACP-like_sf"/>
</dbReference>
<keyword evidence="7" id="KW-0436">Ligase</keyword>
<reference evidence="11 12" key="1">
    <citation type="submission" date="2022-11" db="EMBL/GenBank/DDBJ databases">
        <title>Mycobacterium sp. nov.</title>
        <authorList>
            <person name="Papic B."/>
            <person name="Spicic S."/>
            <person name="Duvnjak S."/>
        </authorList>
    </citation>
    <scope>NUCLEOTIDE SEQUENCE [LARGE SCALE GENOMIC DNA]</scope>
    <source>
        <strain evidence="11 12">CVI_P4</strain>
    </source>
</reference>
<evidence type="ECO:0000256" key="2">
    <source>
        <dbReference type="ARBA" id="ARBA00005102"/>
    </source>
</evidence>
<keyword evidence="8" id="KW-0677">Repeat</keyword>
<dbReference type="SUPFAM" id="SSF56801">
    <property type="entry name" value="Acetyl-CoA synthetase-like"/>
    <property type="match status" value="1"/>
</dbReference>
<dbReference type="Proteomes" id="UP001300745">
    <property type="component" value="Unassembled WGS sequence"/>
</dbReference>
<dbReference type="Gene3D" id="3.40.50.1820">
    <property type="entry name" value="alpha/beta hydrolase"/>
    <property type="match status" value="1"/>
</dbReference>
<name>A0ABT3SJC3_9MYCO</name>
<dbReference type="PANTHER" id="PTHR45527">
    <property type="entry name" value="NONRIBOSOMAL PEPTIDE SYNTHETASE"/>
    <property type="match status" value="1"/>
</dbReference>
<dbReference type="InterPro" id="IPR009081">
    <property type="entry name" value="PP-bd_ACP"/>
</dbReference>
<feature type="domain" description="Carrier" evidence="10">
    <location>
        <begin position="1"/>
        <end position="69"/>
    </location>
</feature>
<dbReference type="PROSITE" id="PS00012">
    <property type="entry name" value="PHOSPHOPANTETHEINE"/>
    <property type="match status" value="1"/>
</dbReference>
<dbReference type="InterPro" id="IPR020845">
    <property type="entry name" value="AMP-binding_CS"/>
</dbReference>
<comment type="caution">
    <text evidence="11">The sequence shown here is derived from an EMBL/GenBank/DDBJ whole genome shotgun (WGS) entry which is preliminary data.</text>
</comment>
<evidence type="ECO:0000256" key="7">
    <source>
        <dbReference type="ARBA" id="ARBA00022598"/>
    </source>
</evidence>
<dbReference type="PANTHER" id="PTHR45527:SF10">
    <property type="entry name" value="PYOCHELIN SYNTHASE PCHF"/>
    <property type="match status" value="1"/>
</dbReference>
<dbReference type="EMBL" id="JAPJDO010000019">
    <property type="protein sequence ID" value="MCX2938980.1"/>
    <property type="molecule type" value="Genomic_DNA"/>
</dbReference>
<dbReference type="InterPro" id="IPR029058">
    <property type="entry name" value="AB_hydrolase_fold"/>
</dbReference>
<dbReference type="CDD" id="cd19535">
    <property type="entry name" value="Cyc_NRPS"/>
    <property type="match status" value="1"/>
</dbReference>
<dbReference type="Pfam" id="PF00501">
    <property type="entry name" value="AMP-binding"/>
    <property type="match status" value="1"/>
</dbReference>
<dbReference type="PROSITE" id="PS00455">
    <property type="entry name" value="AMP_BINDING"/>
    <property type="match status" value="1"/>
</dbReference>
<evidence type="ECO:0000256" key="6">
    <source>
        <dbReference type="ARBA" id="ARBA00022553"/>
    </source>
</evidence>
<dbReference type="PROSITE" id="PS50075">
    <property type="entry name" value="CARRIER"/>
    <property type="match status" value="2"/>
</dbReference>
<dbReference type="InterPro" id="IPR042099">
    <property type="entry name" value="ANL_N_sf"/>
</dbReference>
<dbReference type="InterPro" id="IPR006162">
    <property type="entry name" value="Ppantetheine_attach_site"/>
</dbReference>
<proteinExistence type="inferred from homology"/>
<dbReference type="Gene3D" id="3.40.50.12780">
    <property type="entry name" value="N-terminal domain of ligase-like"/>
    <property type="match status" value="1"/>
</dbReference>
<evidence type="ECO:0000256" key="3">
    <source>
        <dbReference type="ARBA" id="ARBA00007380"/>
    </source>
</evidence>
<evidence type="ECO:0000313" key="12">
    <source>
        <dbReference type="Proteomes" id="UP001300745"/>
    </source>
</evidence>